<dbReference type="AlphaFoldDB" id="A0A6J4JTP1"/>
<feature type="compositionally biased region" description="Basic residues" evidence="1">
    <location>
        <begin position="57"/>
        <end position="66"/>
    </location>
</feature>
<feature type="non-terminal residue" evidence="2">
    <location>
        <position position="116"/>
    </location>
</feature>
<feature type="non-terminal residue" evidence="2">
    <location>
        <position position="1"/>
    </location>
</feature>
<organism evidence="2">
    <name type="scientific">uncultured Mycobacteriales bacterium</name>
    <dbReference type="NCBI Taxonomy" id="581187"/>
    <lineage>
        <taxon>Bacteria</taxon>
        <taxon>Bacillati</taxon>
        <taxon>Actinomycetota</taxon>
        <taxon>Actinomycetes</taxon>
        <taxon>Mycobacteriales</taxon>
        <taxon>environmental samples</taxon>
    </lineage>
</organism>
<protein>
    <submittedName>
        <fullName evidence="2">Uncharacterized protein</fullName>
    </submittedName>
</protein>
<feature type="region of interest" description="Disordered" evidence="1">
    <location>
        <begin position="1"/>
        <end position="116"/>
    </location>
</feature>
<name>A0A6J4JTP1_9ACTN</name>
<feature type="compositionally biased region" description="Low complexity" evidence="1">
    <location>
        <begin position="1"/>
        <end position="11"/>
    </location>
</feature>
<evidence type="ECO:0000256" key="1">
    <source>
        <dbReference type="SAM" id="MobiDB-lite"/>
    </source>
</evidence>
<dbReference type="EMBL" id="CADCTP010000389">
    <property type="protein sequence ID" value="CAA9287327.1"/>
    <property type="molecule type" value="Genomic_DNA"/>
</dbReference>
<proteinExistence type="predicted"/>
<reference evidence="2" key="1">
    <citation type="submission" date="2020-02" db="EMBL/GenBank/DDBJ databases">
        <authorList>
            <person name="Meier V. D."/>
        </authorList>
    </citation>
    <scope>NUCLEOTIDE SEQUENCE</scope>
    <source>
        <strain evidence="2">AVDCRST_MAG41</strain>
    </source>
</reference>
<accession>A0A6J4JTP1</accession>
<sequence length="116" mass="12579">GTAGGARRTAGAGRGGAGAAPARVRLLHRRGPPRPGALAAGVDRRRGLADRPGAGVHRPRGDHRRRAETVGDVPGDAALDRQPRRHRHRRHRHGAVRRRRAGAVGRRSLDPRRRRV</sequence>
<evidence type="ECO:0000313" key="2">
    <source>
        <dbReference type="EMBL" id="CAA9287327.1"/>
    </source>
</evidence>
<gene>
    <name evidence="2" type="ORF">AVDCRST_MAG41-4099</name>
</gene>
<feature type="compositionally biased region" description="Basic residues" evidence="1">
    <location>
        <begin position="83"/>
        <end position="101"/>
    </location>
</feature>
<feature type="compositionally biased region" description="Basic and acidic residues" evidence="1">
    <location>
        <begin position="107"/>
        <end position="116"/>
    </location>
</feature>